<comment type="caution">
    <text evidence="2">The sequence shown here is derived from an EMBL/GenBank/DDBJ whole genome shotgun (WGS) entry which is preliminary data.</text>
</comment>
<accession>A0A3A8MZ56</accession>
<dbReference type="OrthoDB" id="5383182at2"/>
<dbReference type="InterPro" id="IPR010093">
    <property type="entry name" value="SinI_DNA-bd"/>
</dbReference>
<name>A0A3A8MZ56_9BACT</name>
<dbReference type="SUPFAM" id="SSF46955">
    <property type="entry name" value="Putative DNA-binding domain"/>
    <property type="match status" value="1"/>
</dbReference>
<dbReference type="InterPro" id="IPR038148">
    <property type="entry name" value="Tn1545/Tn916_Xis"/>
</dbReference>
<gene>
    <name evidence="2" type="ORF">D7X12_37535</name>
</gene>
<evidence type="ECO:0000313" key="2">
    <source>
        <dbReference type="EMBL" id="RKH32204.1"/>
    </source>
</evidence>
<sequence>MTKPTEAGFSAPKFLTVDEAAALLRVNRKTLYELIRLTQLPGVIHIGRSIRIRRDALLAWRPGNGGPALGENR</sequence>
<proteinExistence type="predicted"/>
<dbReference type="NCBIfam" id="TIGR01764">
    <property type="entry name" value="excise"/>
    <property type="match status" value="1"/>
</dbReference>
<organism evidence="2 3">
    <name type="scientific">Corallococcus sicarius</name>
    <dbReference type="NCBI Taxonomy" id="2316726"/>
    <lineage>
        <taxon>Bacteria</taxon>
        <taxon>Pseudomonadati</taxon>
        <taxon>Myxococcota</taxon>
        <taxon>Myxococcia</taxon>
        <taxon>Myxococcales</taxon>
        <taxon>Cystobacterineae</taxon>
        <taxon>Myxococcaceae</taxon>
        <taxon>Corallococcus</taxon>
    </lineage>
</organism>
<dbReference type="RefSeq" id="WP_120629995.1">
    <property type="nucleotide sequence ID" value="NZ_RAWG01000421.1"/>
</dbReference>
<feature type="domain" description="Helix-turn-helix" evidence="1">
    <location>
        <begin position="14"/>
        <end position="60"/>
    </location>
</feature>
<protein>
    <submittedName>
        <fullName evidence="2">DNA-binding protein</fullName>
    </submittedName>
</protein>
<dbReference type="Gene3D" id="3.90.105.50">
    <property type="match status" value="1"/>
</dbReference>
<evidence type="ECO:0000313" key="3">
    <source>
        <dbReference type="Proteomes" id="UP000273405"/>
    </source>
</evidence>
<dbReference type="InterPro" id="IPR041657">
    <property type="entry name" value="HTH_17"/>
</dbReference>
<dbReference type="Pfam" id="PF12728">
    <property type="entry name" value="HTH_17"/>
    <property type="match status" value="1"/>
</dbReference>
<keyword evidence="2" id="KW-0238">DNA-binding</keyword>
<dbReference type="InterPro" id="IPR009061">
    <property type="entry name" value="DNA-bd_dom_put_sf"/>
</dbReference>
<dbReference type="AlphaFoldDB" id="A0A3A8MZ56"/>
<dbReference type="Proteomes" id="UP000273405">
    <property type="component" value="Unassembled WGS sequence"/>
</dbReference>
<reference evidence="3" key="1">
    <citation type="submission" date="2018-09" db="EMBL/GenBank/DDBJ databases">
        <authorList>
            <person name="Livingstone P.G."/>
            <person name="Whitworth D.E."/>
        </authorList>
    </citation>
    <scope>NUCLEOTIDE SEQUENCE [LARGE SCALE GENOMIC DNA]</scope>
    <source>
        <strain evidence="3">CA040B</strain>
    </source>
</reference>
<dbReference type="EMBL" id="RAWG01000421">
    <property type="protein sequence ID" value="RKH32204.1"/>
    <property type="molecule type" value="Genomic_DNA"/>
</dbReference>
<evidence type="ECO:0000259" key="1">
    <source>
        <dbReference type="Pfam" id="PF12728"/>
    </source>
</evidence>
<dbReference type="GO" id="GO:0003677">
    <property type="term" value="F:DNA binding"/>
    <property type="evidence" value="ECO:0007669"/>
    <property type="project" value="UniProtKB-KW"/>
</dbReference>
<keyword evidence="3" id="KW-1185">Reference proteome</keyword>